<dbReference type="InterPro" id="IPR000706">
    <property type="entry name" value="AGPR_type-1"/>
</dbReference>
<dbReference type="GO" id="GO:0070401">
    <property type="term" value="F:NADP+ binding"/>
    <property type="evidence" value="ECO:0007669"/>
    <property type="project" value="InterPro"/>
</dbReference>
<evidence type="ECO:0000256" key="2">
    <source>
        <dbReference type="ARBA" id="ARBA00022605"/>
    </source>
</evidence>
<dbReference type="PATRIC" id="fig|301375.6.peg.1385"/>
<dbReference type="Proteomes" id="UP000053961">
    <property type="component" value="Unassembled WGS sequence"/>
</dbReference>
<proteinExistence type="inferred from homology"/>
<keyword evidence="3 5" id="KW-0521">NADP</keyword>
<dbReference type="PROSITE" id="PS01224">
    <property type="entry name" value="ARGC"/>
    <property type="match status" value="1"/>
</dbReference>
<feature type="domain" description="Semialdehyde dehydrogenase NAD-binding" evidence="7">
    <location>
        <begin position="3"/>
        <end position="138"/>
    </location>
</feature>
<dbReference type="Pfam" id="PF01118">
    <property type="entry name" value="Semialdhyde_dh"/>
    <property type="match status" value="1"/>
</dbReference>
<keyword evidence="4 5" id="KW-0560">Oxidoreductase</keyword>
<dbReference type="InterPro" id="IPR000534">
    <property type="entry name" value="Semialdehyde_DH_NAD-bd"/>
</dbReference>
<dbReference type="InterPro" id="IPR023013">
    <property type="entry name" value="AGPR_AS"/>
</dbReference>
<dbReference type="PANTHER" id="PTHR32338">
    <property type="entry name" value="N-ACETYL-GAMMA-GLUTAMYL-PHOSPHATE REDUCTASE, CHLOROPLASTIC-RELATED-RELATED"/>
    <property type="match status" value="1"/>
</dbReference>
<dbReference type="CDD" id="cd23934">
    <property type="entry name" value="AGPR_1_C"/>
    <property type="match status" value="1"/>
</dbReference>
<gene>
    <name evidence="5" type="primary">argC</name>
    <name evidence="8" type="ORF">XE07_1937</name>
</gene>
<dbReference type="InterPro" id="IPR050085">
    <property type="entry name" value="AGPR"/>
</dbReference>
<keyword evidence="2 5" id="KW-0028">Amino-acid biosynthesis</keyword>
<dbReference type="GO" id="GO:0003942">
    <property type="term" value="F:N-acetyl-gamma-glutamyl-phosphate reductase activity"/>
    <property type="evidence" value="ECO:0007669"/>
    <property type="project" value="UniProtKB-UniRule"/>
</dbReference>
<evidence type="ECO:0000313" key="8">
    <source>
        <dbReference type="EMBL" id="KUK95073.1"/>
    </source>
</evidence>
<comment type="subcellular location">
    <subcellularLocation>
        <location evidence="5">Cytoplasm</location>
    </subcellularLocation>
</comment>
<keyword evidence="1 5" id="KW-0055">Arginine biosynthesis</keyword>
<evidence type="ECO:0000313" key="9">
    <source>
        <dbReference type="Proteomes" id="UP000053961"/>
    </source>
</evidence>
<comment type="similarity">
    <text evidence="5">Belongs to the NAGSA dehydrogenase family. Type 1 subfamily.</text>
</comment>
<comment type="function">
    <text evidence="5">Catalyzes the NADPH-dependent reduction of N-acetyl-5-glutamyl phosphate to yield N-acetyl-L-glutamate 5-semialdehyde.</text>
</comment>
<organism evidence="8 9">
    <name type="scientific">Methanothrix harundinacea</name>
    <dbReference type="NCBI Taxonomy" id="301375"/>
    <lineage>
        <taxon>Archaea</taxon>
        <taxon>Methanobacteriati</taxon>
        <taxon>Methanobacteriota</taxon>
        <taxon>Stenosarchaea group</taxon>
        <taxon>Methanomicrobia</taxon>
        <taxon>Methanotrichales</taxon>
        <taxon>Methanotrichaceae</taxon>
        <taxon>Methanothrix</taxon>
    </lineage>
</organism>
<evidence type="ECO:0000256" key="1">
    <source>
        <dbReference type="ARBA" id="ARBA00022571"/>
    </source>
</evidence>
<sequence>MIKVGIIGGSGYTGGELLRLLSLHPGAEAVCITSRKLEGTPVGDVHTHLRGISSLKFESPTISEIARRCDFVFTAVPHGTAMDWVPGLLDEGAKVVDLSADYRLPLDEFEKTYKMKHKAFREAVFGMPELHPEVRGAAFVANPGCYPTGASLAAAPLVEAGLAERVIFDSKSGISGAGIAPSPTSHYPNLAENVVGYKLTTHRHTAEIRQELSRLSPGVKVSFTPHVVPAIRGILTTAHVLVKDEFAGKIPDKTEISKIYQEFYKDAPFVRMVPGVPSLGAVRGSNFCDIGFEVDGSGDRIVVISAIDNLVKGASGQAIQNMNLMMGPGETEGLWFPGGAP</sequence>
<dbReference type="GO" id="GO:0005737">
    <property type="term" value="C:cytoplasm"/>
    <property type="evidence" value="ECO:0007669"/>
    <property type="project" value="UniProtKB-SubCell"/>
</dbReference>
<dbReference type="AlphaFoldDB" id="A0A101IH69"/>
<dbReference type="PANTHER" id="PTHR32338:SF10">
    <property type="entry name" value="N-ACETYL-GAMMA-GLUTAMYL-PHOSPHATE REDUCTASE, CHLOROPLASTIC-RELATED"/>
    <property type="match status" value="1"/>
</dbReference>
<dbReference type="NCBIfam" id="TIGR01850">
    <property type="entry name" value="argC"/>
    <property type="match status" value="1"/>
</dbReference>
<reference evidence="9" key="1">
    <citation type="journal article" date="2015" name="MBio">
        <title>Genome-Resolved Metagenomic Analysis Reveals Roles for Candidate Phyla and Other Microbial Community Members in Biogeochemical Transformations in Oil Reservoirs.</title>
        <authorList>
            <person name="Hu P."/>
            <person name="Tom L."/>
            <person name="Singh A."/>
            <person name="Thomas B.C."/>
            <person name="Baker B.J."/>
            <person name="Piceno Y.M."/>
            <person name="Andersen G.L."/>
            <person name="Banfield J.F."/>
        </authorList>
    </citation>
    <scope>NUCLEOTIDE SEQUENCE [LARGE SCALE GENOMIC DNA]</scope>
</reference>
<dbReference type="HAMAP" id="MF_00150">
    <property type="entry name" value="ArgC_type1"/>
    <property type="match status" value="1"/>
</dbReference>
<dbReference type="UniPathway" id="UPA00068">
    <property type="reaction ID" value="UER00108"/>
</dbReference>
<evidence type="ECO:0000256" key="3">
    <source>
        <dbReference type="ARBA" id="ARBA00022857"/>
    </source>
</evidence>
<evidence type="ECO:0000256" key="5">
    <source>
        <dbReference type="HAMAP-Rule" id="MF_00150"/>
    </source>
</evidence>
<dbReference type="SUPFAM" id="SSF55347">
    <property type="entry name" value="Glyceraldehyde-3-phosphate dehydrogenase-like, C-terminal domain"/>
    <property type="match status" value="1"/>
</dbReference>
<name>A0A101IH69_9EURY</name>
<dbReference type="GO" id="GO:0051287">
    <property type="term" value="F:NAD binding"/>
    <property type="evidence" value="ECO:0007669"/>
    <property type="project" value="InterPro"/>
</dbReference>
<dbReference type="Gene3D" id="3.30.360.10">
    <property type="entry name" value="Dihydrodipicolinate Reductase, domain 2"/>
    <property type="match status" value="1"/>
</dbReference>
<feature type="active site" evidence="5 6">
    <location>
        <position position="145"/>
    </location>
</feature>
<protein>
    <recommendedName>
        <fullName evidence="5">N-acetyl-gamma-glutamyl-phosphate reductase</fullName>
        <shortName evidence="5">AGPR</shortName>
        <ecNumber evidence="5">1.2.1.38</ecNumber>
    </recommendedName>
    <alternativeName>
        <fullName evidence="5">N-acetyl-glutamate semialdehyde dehydrogenase</fullName>
        <shortName evidence="5">NAGSA dehydrogenase</shortName>
    </alternativeName>
</protein>
<accession>A0A101IH69</accession>
<dbReference type="EMBL" id="LGHB01000038">
    <property type="protein sequence ID" value="KUK95073.1"/>
    <property type="molecule type" value="Genomic_DNA"/>
</dbReference>
<comment type="pathway">
    <text evidence="5">Amino-acid biosynthesis; L-arginine biosynthesis; N(2)-acetyl-L-ornithine from L-glutamate: step 3/4.</text>
</comment>
<dbReference type="SMART" id="SM00859">
    <property type="entry name" value="Semialdhyde_dh"/>
    <property type="match status" value="1"/>
</dbReference>
<dbReference type="CDD" id="cd17895">
    <property type="entry name" value="AGPR_1_N"/>
    <property type="match status" value="1"/>
</dbReference>
<dbReference type="Pfam" id="PF22698">
    <property type="entry name" value="Semialdhyde_dhC_1"/>
    <property type="match status" value="1"/>
</dbReference>
<comment type="caution">
    <text evidence="8">The sequence shown here is derived from an EMBL/GenBank/DDBJ whole genome shotgun (WGS) entry which is preliminary data.</text>
</comment>
<comment type="catalytic activity">
    <reaction evidence="5">
        <text>N-acetyl-L-glutamate 5-semialdehyde + phosphate + NADP(+) = N-acetyl-L-glutamyl 5-phosphate + NADPH + H(+)</text>
        <dbReference type="Rhea" id="RHEA:21588"/>
        <dbReference type="ChEBI" id="CHEBI:15378"/>
        <dbReference type="ChEBI" id="CHEBI:29123"/>
        <dbReference type="ChEBI" id="CHEBI:43474"/>
        <dbReference type="ChEBI" id="CHEBI:57783"/>
        <dbReference type="ChEBI" id="CHEBI:57936"/>
        <dbReference type="ChEBI" id="CHEBI:58349"/>
        <dbReference type="EC" id="1.2.1.38"/>
    </reaction>
</comment>
<dbReference type="SUPFAM" id="SSF51735">
    <property type="entry name" value="NAD(P)-binding Rossmann-fold domains"/>
    <property type="match status" value="1"/>
</dbReference>
<dbReference type="InterPro" id="IPR036291">
    <property type="entry name" value="NAD(P)-bd_dom_sf"/>
</dbReference>
<dbReference type="Gene3D" id="3.40.50.720">
    <property type="entry name" value="NAD(P)-binding Rossmann-like Domain"/>
    <property type="match status" value="1"/>
</dbReference>
<dbReference type="EC" id="1.2.1.38" evidence="5"/>
<keyword evidence="5" id="KW-0963">Cytoplasm</keyword>
<evidence type="ECO:0000259" key="7">
    <source>
        <dbReference type="SMART" id="SM00859"/>
    </source>
</evidence>
<evidence type="ECO:0000256" key="6">
    <source>
        <dbReference type="PROSITE-ProRule" id="PRU10010"/>
    </source>
</evidence>
<dbReference type="InterPro" id="IPR058924">
    <property type="entry name" value="AGPR_dimerisation_dom"/>
</dbReference>
<dbReference type="GO" id="GO:0006526">
    <property type="term" value="P:L-arginine biosynthetic process"/>
    <property type="evidence" value="ECO:0007669"/>
    <property type="project" value="UniProtKB-UniRule"/>
</dbReference>
<evidence type="ECO:0000256" key="4">
    <source>
        <dbReference type="ARBA" id="ARBA00023002"/>
    </source>
</evidence>